<evidence type="ECO:0000313" key="2">
    <source>
        <dbReference type="Proteomes" id="UP000013270"/>
    </source>
</evidence>
<dbReference type="Proteomes" id="UP000013270">
    <property type="component" value="Unassembled WGS sequence"/>
</dbReference>
<protein>
    <recommendedName>
        <fullName evidence="3">Lipoprotein</fullName>
    </recommendedName>
</protein>
<dbReference type="AlphaFoldDB" id="N8YN04"/>
<comment type="caution">
    <text evidence="1">The sequence shown here is derived from an EMBL/GenBank/DDBJ whole genome shotgun (WGS) entry which is preliminary data.</text>
</comment>
<organism evidence="1 2">
    <name type="scientific">Acinetobacter bereziniae NIPH 3</name>
    <dbReference type="NCBI Taxonomy" id="1217651"/>
    <lineage>
        <taxon>Bacteria</taxon>
        <taxon>Pseudomonadati</taxon>
        <taxon>Pseudomonadota</taxon>
        <taxon>Gammaproteobacteria</taxon>
        <taxon>Moraxellales</taxon>
        <taxon>Moraxellaceae</taxon>
        <taxon>Acinetobacter</taxon>
    </lineage>
</organism>
<reference evidence="1 2" key="1">
    <citation type="submission" date="2013-02" db="EMBL/GenBank/DDBJ databases">
        <title>The Genome Sequence of Acinetobacter bereziniae NIPH 3.</title>
        <authorList>
            <consortium name="The Broad Institute Genome Sequencing Platform"/>
            <consortium name="The Broad Institute Genome Sequencing Center for Infectious Disease"/>
            <person name="Cerqueira G."/>
            <person name="Feldgarden M."/>
            <person name="Courvalin P."/>
            <person name="Perichon B."/>
            <person name="Grillot-Courvalin C."/>
            <person name="Clermont D."/>
            <person name="Rocha E."/>
            <person name="Yoon E.-J."/>
            <person name="Nemec A."/>
            <person name="Walker B."/>
            <person name="Young S.K."/>
            <person name="Zeng Q."/>
            <person name="Gargeya S."/>
            <person name="Fitzgerald M."/>
            <person name="Haas B."/>
            <person name="Abouelleil A."/>
            <person name="Alvarado L."/>
            <person name="Arachchi H.M."/>
            <person name="Berlin A.M."/>
            <person name="Chapman S.B."/>
            <person name="Dewar J."/>
            <person name="Goldberg J."/>
            <person name="Griggs A."/>
            <person name="Gujja S."/>
            <person name="Hansen M."/>
            <person name="Howarth C."/>
            <person name="Imamovic A."/>
            <person name="Larimer J."/>
            <person name="McCowan C."/>
            <person name="Murphy C."/>
            <person name="Neiman D."/>
            <person name="Pearson M."/>
            <person name="Priest M."/>
            <person name="Roberts A."/>
            <person name="Saif S."/>
            <person name="Shea T."/>
            <person name="Sisk P."/>
            <person name="Sykes S."/>
            <person name="Wortman J."/>
            <person name="Nusbaum C."/>
            <person name="Birren B."/>
        </authorList>
    </citation>
    <scope>NUCLEOTIDE SEQUENCE [LARGE SCALE GENOMIC DNA]</scope>
    <source>
        <strain evidence="1 2">NIPH 3</strain>
    </source>
</reference>
<sequence>MKKIILGLGVVVGLVGCVSPVSEMTNNNFTNVQPTSTNLKGFWSGNNGPYLVTIKFNNDGTGLMCASYNGKDTLEKFKINGDTLFMQNGLKQTIIKNDASSLTLKVSYFGGATYQYKPDNSLSNASPYCEKEFKN</sequence>
<dbReference type="HOGENOM" id="CLU_155680_0_0_6"/>
<gene>
    <name evidence="1" type="ORF">F963_03079</name>
</gene>
<name>N8YN04_ACIBZ</name>
<dbReference type="InterPro" id="IPR054659">
    <property type="entry name" value="J517_1871_lipoprot"/>
</dbReference>
<dbReference type="PATRIC" id="fig|1217651.3.peg.3042"/>
<dbReference type="RefSeq" id="WP_004831626.1">
    <property type="nucleotide sequence ID" value="NZ_KB849468.1"/>
</dbReference>
<dbReference type="NCBIfam" id="NF045606">
    <property type="entry name" value="lipo_J517_1871"/>
    <property type="match status" value="1"/>
</dbReference>
<evidence type="ECO:0008006" key="3">
    <source>
        <dbReference type="Google" id="ProtNLM"/>
    </source>
</evidence>
<accession>N8YN04</accession>
<proteinExistence type="predicted"/>
<dbReference type="PROSITE" id="PS51257">
    <property type="entry name" value="PROKAR_LIPOPROTEIN"/>
    <property type="match status" value="1"/>
</dbReference>
<evidence type="ECO:0000313" key="1">
    <source>
        <dbReference type="EMBL" id="ENV20948.1"/>
    </source>
</evidence>
<dbReference type="EMBL" id="APPK01000045">
    <property type="protein sequence ID" value="ENV20948.1"/>
    <property type="molecule type" value="Genomic_DNA"/>
</dbReference>